<dbReference type="InterPro" id="IPR006311">
    <property type="entry name" value="TAT_signal"/>
</dbReference>
<reference evidence="1" key="1">
    <citation type="submission" date="2017-11" db="EMBL/GenBank/DDBJ databases">
        <authorList>
            <person name="Kajale S.C."/>
            <person name="Sharma A."/>
        </authorList>
    </citation>
    <scope>NUCLEOTIDE SEQUENCE</scope>
    <source>
        <strain evidence="1">LS1_42</strain>
    </source>
</reference>
<dbReference type="EMBL" id="PHNJ01000005">
    <property type="protein sequence ID" value="TYL38431.1"/>
    <property type="molecule type" value="Genomic_DNA"/>
</dbReference>
<organism evidence="1 2">
    <name type="scientific">Natronococcus pandeyae</name>
    <dbReference type="NCBI Taxonomy" id="2055836"/>
    <lineage>
        <taxon>Archaea</taxon>
        <taxon>Methanobacteriati</taxon>
        <taxon>Methanobacteriota</taxon>
        <taxon>Stenosarchaea group</taxon>
        <taxon>Halobacteria</taxon>
        <taxon>Halobacteriales</taxon>
        <taxon>Natrialbaceae</taxon>
        <taxon>Natronococcus</taxon>
    </lineage>
</organism>
<sequence length="430" mass="47981">MDRSASSSRRRFLSGAAVGATAAFAGCTSVYGALPNRVTYARTRFRDVPSVPAAVETTDDHLHDLATEIDAYADGLEVWDRIDGPERRVVYSSRRLENALEFADSLPSEPPTIDTVETAGYHLSQAAGSDAYARVRADEFDRDPTAGAERWLDERASVQAEFDYETEAPSTFLAYGRAVEYSLRQAELGLSRLTDAEIDDGSRHASRAERIADLYGNTQRHRLRVRDARGYRKALRERDSGGEPFGETMAASRDVLAGRVSDLLADRDIWMDRTADFGDERRDVHSALYSRSLGERVETIDRIVDGGYEVYGTVELATLWLRFAAARAERDRLEAADEDRLDSGLVDAAKRDAVDRLEDVLESDPDPLALFFADRARSRLDSGDRSLERTSFDDDEDWRWMQANGYAHYLLARGILERIDEAVDVLATGG</sequence>
<gene>
    <name evidence="1" type="ORF">CV102_11525</name>
</gene>
<dbReference type="RefSeq" id="WP_148858130.1">
    <property type="nucleotide sequence ID" value="NZ_PHNJ01000005.1"/>
</dbReference>
<accession>A0A8J8Q2Y8</accession>
<dbReference type="PROSITE" id="PS51318">
    <property type="entry name" value="TAT"/>
    <property type="match status" value="1"/>
</dbReference>
<dbReference type="OrthoDB" id="168972at2157"/>
<comment type="caution">
    <text evidence="1">The sequence shown here is derived from an EMBL/GenBank/DDBJ whole genome shotgun (WGS) entry which is preliminary data.</text>
</comment>
<dbReference type="PROSITE" id="PS51257">
    <property type="entry name" value="PROKAR_LIPOPROTEIN"/>
    <property type="match status" value="1"/>
</dbReference>
<dbReference type="Proteomes" id="UP000766904">
    <property type="component" value="Unassembled WGS sequence"/>
</dbReference>
<name>A0A8J8Q2Y8_9EURY</name>
<keyword evidence="2" id="KW-1185">Reference proteome</keyword>
<proteinExistence type="predicted"/>
<protein>
    <submittedName>
        <fullName evidence="1">Uncharacterized protein</fullName>
    </submittedName>
</protein>
<dbReference type="AlphaFoldDB" id="A0A8J8Q2Y8"/>
<evidence type="ECO:0000313" key="1">
    <source>
        <dbReference type="EMBL" id="TYL38431.1"/>
    </source>
</evidence>
<evidence type="ECO:0000313" key="2">
    <source>
        <dbReference type="Proteomes" id="UP000766904"/>
    </source>
</evidence>